<keyword evidence="1" id="KW-0812">Transmembrane</keyword>
<dbReference type="EMBL" id="JBHTGP010000017">
    <property type="protein sequence ID" value="MFD0689369.1"/>
    <property type="molecule type" value="Genomic_DNA"/>
</dbReference>
<evidence type="ECO:0000313" key="5">
    <source>
        <dbReference type="Proteomes" id="UP001597063"/>
    </source>
</evidence>
<feature type="transmembrane region" description="Helical" evidence="1">
    <location>
        <begin position="260"/>
        <end position="280"/>
    </location>
</feature>
<evidence type="ECO:0000313" key="4">
    <source>
        <dbReference type="EMBL" id="MFD0689369.1"/>
    </source>
</evidence>
<name>A0ABW2XTD4_9ACTN</name>
<accession>A0ABW2XTD4</accession>
<gene>
    <name evidence="4" type="ORF">ACFQZM_33125</name>
</gene>
<reference evidence="5" key="1">
    <citation type="journal article" date="2019" name="Int. J. Syst. Evol. Microbiol.">
        <title>The Global Catalogue of Microorganisms (GCM) 10K type strain sequencing project: providing services to taxonomists for standard genome sequencing and annotation.</title>
        <authorList>
            <consortium name="The Broad Institute Genomics Platform"/>
            <consortium name="The Broad Institute Genome Sequencing Center for Infectious Disease"/>
            <person name="Wu L."/>
            <person name="Ma J."/>
        </authorList>
    </citation>
    <scope>NUCLEOTIDE SEQUENCE [LARGE SCALE GENOMIC DNA]</scope>
    <source>
        <strain evidence="5">JCM 9371</strain>
    </source>
</reference>
<sequence length="287" mass="29374">MRSSGLITRACTVAFTGGALAVLPGTPGNAAPDDGYVRLAHLSPDTPAVDVYLYTAGKKTPRLVLRHVAYGALSPYQRLGSGSYTVAMRPADAAASTKPVLSTRVRVRGGGAYTVAGVGPYKGIRLDVLDDSAQLPAGRAGLRIIAASLKQPEIGVTASGKRLARDLRLATATPYHVVPARSTPVRVTGRAGARASTTVAMKAGSVHTVLVLDGAKGLRLVDLRDAAQSPRTPRGGVDTGLGGLAAVPPRHSPASPGWSLLWPGLAVLAGAAGLGTLAAVRHRHKTT</sequence>
<evidence type="ECO:0000259" key="3">
    <source>
        <dbReference type="Pfam" id="PF14344"/>
    </source>
</evidence>
<dbReference type="InterPro" id="IPR025510">
    <property type="entry name" value="DUF4397"/>
</dbReference>
<dbReference type="Pfam" id="PF14344">
    <property type="entry name" value="DUF4397"/>
    <property type="match status" value="1"/>
</dbReference>
<feature type="chain" id="PRO_5046400444" evidence="2">
    <location>
        <begin position="22"/>
        <end position="287"/>
    </location>
</feature>
<proteinExistence type="predicted"/>
<feature type="domain" description="DUF4397" evidence="3">
    <location>
        <begin position="36"/>
        <end position="156"/>
    </location>
</feature>
<feature type="signal peptide" evidence="2">
    <location>
        <begin position="1"/>
        <end position="21"/>
    </location>
</feature>
<keyword evidence="1" id="KW-1133">Transmembrane helix</keyword>
<organism evidence="4 5">
    <name type="scientific">Actinomadura fibrosa</name>
    <dbReference type="NCBI Taxonomy" id="111802"/>
    <lineage>
        <taxon>Bacteria</taxon>
        <taxon>Bacillati</taxon>
        <taxon>Actinomycetota</taxon>
        <taxon>Actinomycetes</taxon>
        <taxon>Streptosporangiales</taxon>
        <taxon>Thermomonosporaceae</taxon>
        <taxon>Actinomadura</taxon>
    </lineage>
</organism>
<keyword evidence="1" id="KW-0472">Membrane</keyword>
<evidence type="ECO:0000256" key="1">
    <source>
        <dbReference type="SAM" id="Phobius"/>
    </source>
</evidence>
<evidence type="ECO:0000256" key="2">
    <source>
        <dbReference type="SAM" id="SignalP"/>
    </source>
</evidence>
<dbReference type="RefSeq" id="WP_165503181.1">
    <property type="nucleotide sequence ID" value="NZ_CAACUY010000203.1"/>
</dbReference>
<dbReference type="Proteomes" id="UP001597063">
    <property type="component" value="Unassembled WGS sequence"/>
</dbReference>
<comment type="caution">
    <text evidence="4">The sequence shown here is derived from an EMBL/GenBank/DDBJ whole genome shotgun (WGS) entry which is preliminary data.</text>
</comment>
<protein>
    <submittedName>
        <fullName evidence="4">DUF4397 domain-containing protein</fullName>
    </submittedName>
</protein>
<keyword evidence="5" id="KW-1185">Reference proteome</keyword>
<keyword evidence="2" id="KW-0732">Signal</keyword>